<dbReference type="InterPro" id="IPR001048">
    <property type="entry name" value="Asp/Glu/Uridylate_kinase"/>
</dbReference>
<dbReference type="RefSeq" id="WP_163692370.1">
    <property type="nucleotide sequence ID" value="NZ_FXTW01000001.1"/>
</dbReference>
<evidence type="ECO:0000256" key="7">
    <source>
        <dbReference type="ARBA" id="ARBA00022840"/>
    </source>
</evidence>
<evidence type="ECO:0000256" key="1">
    <source>
        <dbReference type="ARBA" id="ARBA00004828"/>
    </source>
</evidence>
<feature type="site" description="Transition state stabilizer" evidence="9">
    <location>
        <position position="224"/>
    </location>
</feature>
<feature type="site" description="Transition state stabilizer" evidence="9">
    <location>
        <position position="9"/>
    </location>
</feature>
<dbReference type="InterPro" id="IPR004662">
    <property type="entry name" value="AcgluKinase_fam"/>
</dbReference>
<feature type="binding site" evidence="9">
    <location>
        <position position="158"/>
    </location>
    <ligand>
        <name>substrate</name>
    </ligand>
</feature>
<sequence>MKPALSVIKIGGNVIENKGELTRFLRLFHKVEGPKILVHGGGKEATRLGERLGIRTTMVNGRRITDKGSLEVAIMVYAGLINKSIVSELQAMECNAIGLSGADAGIIRAVKRPVVPIDFGFVGDIVSIHTDALRTFLEIGLVPVFCALSCDKGGQMLNTNADTIASELAIALSRDYRTTLYYCFEKAGVLSDIGNDLSVIPHINKQSYYSLIREKTIGEGMLPKLENCFHALDHSVHKVCVGNIGMLRPNPSAYTTLTL</sequence>
<evidence type="ECO:0000256" key="2">
    <source>
        <dbReference type="ARBA" id="ARBA00022571"/>
    </source>
</evidence>
<comment type="catalytic activity">
    <reaction evidence="8 9">
        <text>N-acetyl-L-glutamate + ATP = N-acetyl-L-glutamyl 5-phosphate + ADP</text>
        <dbReference type="Rhea" id="RHEA:14629"/>
        <dbReference type="ChEBI" id="CHEBI:30616"/>
        <dbReference type="ChEBI" id="CHEBI:44337"/>
        <dbReference type="ChEBI" id="CHEBI:57936"/>
        <dbReference type="ChEBI" id="CHEBI:456216"/>
        <dbReference type="EC" id="2.7.2.8"/>
    </reaction>
</comment>
<keyword evidence="5 9" id="KW-0547">Nucleotide-binding</keyword>
<evidence type="ECO:0000313" key="11">
    <source>
        <dbReference type="EMBL" id="NER10360.1"/>
    </source>
</evidence>
<dbReference type="Gene3D" id="3.40.1160.10">
    <property type="entry name" value="Acetylglutamate kinase-like"/>
    <property type="match status" value="1"/>
</dbReference>
<evidence type="ECO:0000256" key="6">
    <source>
        <dbReference type="ARBA" id="ARBA00022777"/>
    </source>
</evidence>
<dbReference type="PANTHER" id="PTHR23342:SF0">
    <property type="entry name" value="N-ACETYLGLUTAMATE SYNTHASE, MITOCHONDRIAL"/>
    <property type="match status" value="1"/>
</dbReference>
<keyword evidence="12" id="KW-1185">Reference proteome</keyword>
<evidence type="ECO:0000256" key="8">
    <source>
        <dbReference type="ARBA" id="ARBA00048141"/>
    </source>
</evidence>
<comment type="subcellular location">
    <subcellularLocation>
        <location evidence="9">Cytoplasm</location>
    </subcellularLocation>
</comment>
<dbReference type="AlphaFoldDB" id="A0A6P0UD12"/>
<protein>
    <recommendedName>
        <fullName evidence="9">Acetylglutamate kinase</fullName>
        <ecNumber evidence="9">2.7.2.8</ecNumber>
    </recommendedName>
    <alternativeName>
        <fullName evidence="9">N-acetyl-L-glutamate 5-phosphotransferase</fullName>
    </alternativeName>
    <alternativeName>
        <fullName evidence="9">NAG kinase</fullName>
        <shortName evidence="9">NAGK</shortName>
    </alternativeName>
</protein>
<dbReference type="EMBL" id="JAABOP010000001">
    <property type="protein sequence ID" value="NER10360.1"/>
    <property type="molecule type" value="Genomic_DNA"/>
</dbReference>
<evidence type="ECO:0000256" key="9">
    <source>
        <dbReference type="HAMAP-Rule" id="MF_00082"/>
    </source>
</evidence>
<comment type="pathway">
    <text evidence="1 9">Amino-acid biosynthesis; L-arginine biosynthesis; N(2)-acetyl-L-ornithine from L-glutamate: step 2/4.</text>
</comment>
<dbReference type="UniPathway" id="UPA00068">
    <property type="reaction ID" value="UER00107"/>
</dbReference>
<evidence type="ECO:0000256" key="5">
    <source>
        <dbReference type="ARBA" id="ARBA00022741"/>
    </source>
</evidence>
<proteinExistence type="inferred from homology"/>
<comment type="caution">
    <text evidence="11">The sequence shown here is derived from an EMBL/GenBank/DDBJ whole genome shotgun (WGS) entry which is preliminary data.</text>
</comment>
<dbReference type="Pfam" id="PF00696">
    <property type="entry name" value="AA_kinase"/>
    <property type="match status" value="1"/>
</dbReference>
<keyword evidence="4 9" id="KW-0808">Transferase</keyword>
<comment type="function">
    <text evidence="9">Catalyzes the ATP-dependent phosphorylation of N-acetyl-L-glutamate.</text>
</comment>
<keyword evidence="7 9" id="KW-0067">ATP-binding</keyword>
<dbReference type="GO" id="GO:0003991">
    <property type="term" value="F:acetylglutamate kinase activity"/>
    <property type="evidence" value="ECO:0007669"/>
    <property type="project" value="UniProtKB-UniRule"/>
</dbReference>
<dbReference type="GO" id="GO:0005524">
    <property type="term" value="F:ATP binding"/>
    <property type="evidence" value="ECO:0007669"/>
    <property type="project" value="UniProtKB-UniRule"/>
</dbReference>
<keyword evidence="9" id="KW-0963">Cytoplasm</keyword>
<name>A0A6P0UD12_9FLAO</name>
<feature type="domain" description="Aspartate/glutamate/uridylate kinase" evidence="10">
    <location>
        <begin position="7"/>
        <end position="243"/>
    </location>
</feature>
<evidence type="ECO:0000259" key="10">
    <source>
        <dbReference type="Pfam" id="PF00696"/>
    </source>
</evidence>
<dbReference type="HAMAP" id="MF_00082">
    <property type="entry name" value="ArgB"/>
    <property type="match status" value="1"/>
</dbReference>
<dbReference type="GO" id="GO:0005737">
    <property type="term" value="C:cytoplasm"/>
    <property type="evidence" value="ECO:0007669"/>
    <property type="project" value="UniProtKB-SubCell"/>
</dbReference>
<gene>
    <name evidence="9 11" type="primary">argB</name>
    <name evidence="11" type="ORF">GWK09_07515</name>
</gene>
<evidence type="ECO:0000313" key="12">
    <source>
        <dbReference type="Proteomes" id="UP000468443"/>
    </source>
</evidence>
<dbReference type="PANTHER" id="PTHR23342">
    <property type="entry name" value="N-ACETYLGLUTAMATE SYNTHASE"/>
    <property type="match status" value="1"/>
</dbReference>
<keyword evidence="3 9" id="KW-0028">Amino-acid biosynthesis</keyword>
<dbReference type="CDD" id="cd04238">
    <property type="entry name" value="AAK_NAGK-like"/>
    <property type="match status" value="1"/>
</dbReference>
<feature type="binding site" evidence="9">
    <location>
        <begin position="41"/>
        <end position="42"/>
    </location>
    <ligand>
        <name>substrate</name>
    </ligand>
</feature>
<dbReference type="GO" id="GO:0042450">
    <property type="term" value="P:L-arginine biosynthetic process via ornithine"/>
    <property type="evidence" value="ECO:0007669"/>
    <property type="project" value="UniProtKB-UniRule"/>
</dbReference>
<evidence type="ECO:0000256" key="3">
    <source>
        <dbReference type="ARBA" id="ARBA00022605"/>
    </source>
</evidence>
<organism evidence="11 12">
    <name type="scientific">Muriicola jejuensis</name>
    <dbReference type="NCBI Taxonomy" id="504488"/>
    <lineage>
        <taxon>Bacteria</taxon>
        <taxon>Pseudomonadati</taxon>
        <taxon>Bacteroidota</taxon>
        <taxon>Flavobacteriia</taxon>
        <taxon>Flavobacteriales</taxon>
        <taxon>Flavobacteriaceae</taxon>
        <taxon>Muriicola</taxon>
    </lineage>
</organism>
<dbReference type="InterPro" id="IPR036393">
    <property type="entry name" value="AceGlu_kinase-like_sf"/>
</dbReference>
<dbReference type="Proteomes" id="UP000468443">
    <property type="component" value="Unassembled WGS sequence"/>
</dbReference>
<feature type="binding site" evidence="9">
    <location>
        <position position="63"/>
    </location>
    <ligand>
        <name>substrate</name>
    </ligand>
</feature>
<dbReference type="SUPFAM" id="SSF53633">
    <property type="entry name" value="Carbamate kinase-like"/>
    <property type="match status" value="1"/>
</dbReference>
<dbReference type="PIRSF" id="PIRSF000728">
    <property type="entry name" value="NAGK"/>
    <property type="match status" value="1"/>
</dbReference>
<accession>A0A6P0UD12</accession>
<comment type="similarity">
    <text evidence="9">Belongs to the acetylglutamate kinase family. ArgB subfamily.</text>
</comment>
<dbReference type="InterPro" id="IPR037528">
    <property type="entry name" value="ArgB"/>
</dbReference>
<dbReference type="EC" id="2.7.2.8" evidence="9"/>
<keyword evidence="6 9" id="KW-0418">Kinase</keyword>
<dbReference type="NCBIfam" id="TIGR00761">
    <property type="entry name" value="argB"/>
    <property type="match status" value="1"/>
</dbReference>
<reference evidence="11 12" key="1">
    <citation type="submission" date="2020-01" db="EMBL/GenBank/DDBJ databases">
        <title>Muriicola jejuensis KCTC 22299.</title>
        <authorList>
            <person name="Wang G."/>
        </authorList>
    </citation>
    <scope>NUCLEOTIDE SEQUENCE [LARGE SCALE GENOMIC DNA]</scope>
    <source>
        <strain evidence="11 12">KCTC 22299</strain>
    </source>
</reference>
<evidence type="ECO:0000256" key="4">
    <source>
        <dbReference type="ARBA" id="ARBA00022679"/>
    </source>
</evidence>
<keyword evidence="2 9" id="KW-0055">Arginine biosynthesis</keyword>